<protein>
    <submittedName>
        <fullName evidence="2">Uncharacterized protein LOC111275500</fullName>
    </submittedName>
</protein>
<dbReference type="GeneID" id="111275500"/>
<dbReference type="Proteomes" id="UP000515121">
    <property type="component" value="Unplaced"/>
</dbReference>
<reference evidence="2" key="1">
    <citation type="submission" date="2025-08" db="UniProtKB">
        <authorList>
            <consortium name="RefSeq"/>
        </authorList>
    </citation>
    <scope>IDENTIFICATION</scope>
    <source>
        <tissue evidence="2">Fruit stalk</tissue>
    </source>
</reference>
<dbReference type="RefSeq" id="XP_022716589.1">
    <property type="nucleotide sequence ID" value="XM_022860854.1"/>
</dbReference>
<name>A0A6P5WKW5_DURZI</name>
<accession>A0A6P5WKW5</accession>
<evidence type="ECO:0000313" key="2">
    <source>
        <dbReference type="RefSeq" id="XP_022716589.1"/>
    </source>
</evidence>
<dbReference type="OrthoDB" id="1093005at2759"/>
<keyword evidence="1" id="KW-1185">Reference proteome</keyword>
<dbReference type="AlphaFoldDB" id="A0A6P5WKW5"/>
<proteinExistence type="predicted"/>
<evidence type="ECO:0000313" key="1">
    <source>
        <dbReference type="Proteomes" id="UP000515121"/>
    </source>
</evidence>
<dbReference type="KEGG" id="dzi:111275500"/>
<organism evidence="1 2">
    <name type="scientific">Durio zibethinus</name>
    <name type="common">Durian</name>
    <dbReference type="NCBI Taxonomy" id="66656"/>
    <lineage>
        <taxon>Eukaryota</taxon>
        <taxon>Viridiplantae</taxon>
        <taxon>Streptophyta</taxon>
        <taxon>Embryophyta</taxon>
        <taxon>Tracheophyta</taxon>
        <taxon>Spermatophyta</taxon>
        <taxon>Magnoliopsida</taxon>
        <taxon>eudicotyledons</taxon>
        <taxon>Gunneridae</taxon>
        <taxon>Pentapetalae</taxon>
        <taxon>rosids</taxon>
        <taxon>malvids</taxon>
        <taxon>Malvales</taxon>
        <taxon>Malvaceae</taxon>
        <taxon>Helicteroideae</taxon>
        <taxon>Durio</taxon>
    </lineage>
</organism>
<gene>
    <name evidence="2" type="primary">LOC111275500</name>
</gene>
<sequence>MASDAEVAVFIDTNLGTHLAMAVSPDITVADFQVYQLQKTIIFITLQALLIIFILPKFLQEKSSLSLHCIENYHFPRFCLEILFPGSCFSHSYTLWSWESNATQILVIWDHKASKQLYYLQILMNKLRLLLSIQRFVIMIASSNCSTSSFLHVPALLYLLKPLISAKILSVGELERIHYSCFRELGEIKVNALMVKRTSHFYHLTSSMPIKYAFCHQERGWFLHIQARTLKASDWSCLSNFAATEVEDLKCDGNQRTNPLVQNIGQEAMISSDATEWNSCLINKNPCNISSTAISAAGTINRYLLNHSGVSKLTSSPSTGKASQGLPEQQLRTKADNYYSSIQIGASPPFMVRTPSKQSSFLSPAGRTTGIPRDKVICSEVGKRIIVASNKIRISDKQRLITPLSKMRDRKLSCYKNLSRAKFLVFEISDSDD</sequence>